<dbReference type="EMBL" id="JACHIO010000001">
    <property type="protein sequence ID" value="MBB5061941.1"/>
    <property type="molecule type" value="Genomic_DNA"/>
</dbReference>
<evidence type="ECO:0000256" key="1">
    <source>
        <dbReference type="ARBA" id="ARBA00022801"/>
    </source>
</evidence>
<evidence type="ECO:0000256" key="2">
    <source>
        <dbReference type="SAM" id="MobiDB-lite"/>
    </source>
</evidence>
<organism evidence="4 5">
    <name type="scientific">Granulicella mallensis</name>
    <dbReference type="NCBI Taxonomy" id="940614"/>
    <lineage>
        <taxon>Bacteria</taxon>
        <taxon>Pseudomonadati</taxon>
        <taxon>Acidobacteriota</taxon>
        <taxon>Terriglobia</taxon>
        <taxon>Terriglobales</taxon>
        <taxon>Acidobacteriaceae</taxon>
        <taxon>Granulicella</taxon>
    </lineage>
</organism>
<protein>
    <submittedName>
        <fullName evidence="4">Sialate O-acetylesterase</fullName>
        <ecNumber evidence="4">3.1.1.53</ecNumber>
    </submittedName>
</protein>
<gene>
    <name evidence="4" type="ORF">HDF15_000266</name>
</gene>
<comment type="caution">
    <text evidence="4">The sequence shown here is derived from an EMBL/GenBank/DDBJ whole genome shotgun (WGS) entry which is preliminary data.</text>
</comment>
<dbReference type="SUPFAM" id="SSF52266">
    <property type="entry name" value="SGNH hydrolase"/>
    <property type="match status" value="1"/>
</dbReference>
<evidence type="ECO:0000313" key="5">
    <source>
        <dbReference type="Proteomes" id="UP000584867"/>
    </source>
</evidence>
<dbReference type="PANTHER" id="PTHR22901">
    <property type="entry name" value="SIALATE O-ACETYLESTERASE"/>
    <property type="match status" value="1"/>
</dbReference>
<keyword evidence="1 4" id="KW-0378">Hydrolase</keyword>
<sequence length="517" mass="56675">MSKWLRSFTFAWIFFAFGGVWRASAEVRLPKIIGEHSVLQRRVPIHIWGWAAPEEQVSVSLHSQSKSTEANTYGEWSVWLQPEQAGGPYTLTVKGSASDSHPLSFSDILIGDVWVVSGQSNMEIPLRGFPGSAVIKNADAEIASANRPQIRLLLIDHKISDTPTNDIGSGWTLCTPLTATEFSAVAYFFGREISNDEHVPIGLIDSTWGGTPIESWMSLDALSSDASLMPAFAFRARFADEQSRLAQVEAAEKREDEAAAQAHQPKPKHPWHPAEGSWLPAALYNGMIAPLTPYSIKGFLWYQGETNSAPERAPLYARLFPVMIADWRAQWRQGNLPFLYVQISSFHSDGENWGIIRDAQRRTLAVANTAMAVSIDVGETNNVHPADKQSVAARLALAAHGMVYHDGSSNYAGPLFRQATTEDGGMRVWFDNAAGGLRVGRPSHSGSSSSTSFESAFELAGDDRKFSPAHAVVEGETVLVTSSAVRNPRYVRYAWDNESMGGLYNQDGLPASTFTSE</sequence>
<evidence type="ECO:0000259" key="3">
    <source>
        <dbReference type="Pfam" id="PF03629"/>
    </source>
</evidence>
<feature type="domain" description="Sialate O-acetylesterase" evidence="3">
    <location>
        <begin position="282"/>
        <end position="389"/>
    </location>
</feature>
<dbReference type="GO" id="GO:0001681">
    <property type="term" value="F:sialate O-acetylesterase activity"/>
    <property type="evidence" value="ECO:0007669"/>
    <property type="project" value="UniProtKB-EC"/>
</dbReference>
<reference evidence="4 5" key="1">
    <citation type="submission" date="2020-08" db="EMBL/GenBank/DDBJ databases">
        <title>Genomic Encyclopedia of Type Strains, Phase IV (KMG-V): Genome sequencing to study the core and pangenomes of soil and plant-associated prokaryotes.</title>
        <authorList>
            <person name="Whitman W."/>
        </authorList>
    </citation>
    <scope>NUCLEOTIDE SEQUENCE [LARGE SCALE GENOMIC DNA]</scope>
    <source>
        <strain evidence="4 5">X5P3</strain>
    </source>
</reference>
<dbReference type="Proteomes" id="UP000584867">
    <property type="component" value="Unassembled WGS sequence"/>
</dbReference>
<dbReference type="InterPro" id="IPR036514">
    <property type="entry name" value="SGNH_hydro_sf"/>
</dbReference>
<proteinExistence type="predicted"/>
<dbReference type="EC" id="3.1.1.53" evidence="4"/>
<dbReference type="Gene3D" id="3.40.50.1110">
    <property type="entry name" value="SGNH hydrolase"/>
    <property type="match status" value="1"/>
</dbReference>
<dbReference type="GO" id="GO:0005975">
    <property type="term" value="P:carbohydrate metabolic process"/>
    <property type="evidence" value="ECO:0007669"/>
    <property type="project" value="TreeGrafter"/>
</dbReference>
<accession>A0A7W7ZL51</accession>
<name>A0A7W7ZL51_9BACT</name>
<dbReference type="PANTHER" id="PTHR22901:SF0">
    <property type="entry name" value="SIALATE O-ACETYLESTERASE"/>
    <property type="match status" value="1"/>
</dbReference>
<dbReference type="Pfam" id="PF03629">
    <property type="entry name" value="SASA"/>
    <property type="match status" value="1"/>
</dbReference>
<evidence type="ECO:0000313" key="4">
    <source>
        <dbReference type="EMBL" id="MBB5061941.1"/>
    </source>
</evidence>
<feature type="region of interest" description="Disordered" evidence="2">
    <location>
        <begin position="251"/>
        <end position="272"/>
    </location>
</feature>
<dbReference type="RefSeq" id="WP_184252467.1">
    <property type="nucleotide sequence ID" value="NZ_JACHIO010000001.1"/>
</dbReference>
<dbReference type="InterPro" id="IPR005181">
    <property type="entry name" value="SASA"/>
</dbReference>
<dbReference type="AlphaFoldDB" id="A0A7W7ZL51"/>
<dbReference type="InterPro" id="IPR039329">
    <property type="entry name" value="SIAE"/>
</dbReference>